<dbReference type="GeneID" id="84590679"/>
<dbReference type="AlphaFoldDB" id="A0AAJ8BWB3"/>
<dbReference type="VEuPathDB" id="FungiDB:An03g03120"/>
<proteinExistence type="predicted"/>
<protein>
    <submittedName>
        <fullName evidence="1">Uncharacterized protein</fullName>
    </submittedName>
</protein>
<reference evidence="1" key="2">
    <citation type="submission" date="2025-08" db="UniProtKB">
        <authorList>
            <consortium name="RefSeq"/>
        </authorList>
    </citation>
    <scope>IDENTIFICATION</scope>
</reference>
<accession>A0AAJ8BWB3</accession>
<reference evidence="1" key="1">
    <citation type="submission" date="2025-02" db="EMBL/GenBank/DDBJ databases">
        <authorList>
            <consortium name="NCBI Genome Project"/>
        </authorList>
    </citation>
    <scope>NUCLEOTIDE SEQUENCE</scope>
</reference>
<name>A0AAJ8BWB3_ASPNG</name>
<dbReference type="KEGG" id="ang:An03g03120"/>
<evidence type="ECO:0000313" key="1">
    <source>
        <dbReference type="RefSeq" id="XP_059603586.1"/>
    </source>
</evidence>
<sequence>MRDRTGTTDNPARICCQEGRSELLAFSFSKMEPALDLIPRPPPLLLQVNGTVLPDTGITTYAL</sequence>
<gene>
    <name evidence="1" type="ORF">An03g03120</name>
</gene>
<organism evidence="1">
    <name type="scientific">Aspergillus niger</name>
    <dbReference type="NCBI Taxonomy" id="5061"/>
    <lineage>
        <taxon>Eukaryota</taxon>
        <taxon>Fungi</taxon>
        <taxon>Dikarya</taxon>
        <taxon>Ascomycota</taxon>
        <taxon>Pezizomycotina</taxon>
        <taxon>Eurotiomycetes</taxon>
        <taxon>Eurotiomycetidae</taxon>
        <taxon>Eurotiales</taxon>
        <taxon>Aspergillaceae</taxon>
        <taxon>Aspergillus</taxon>
        <taxon>Aspergillus subgen. Circumdati</taxon>
    </lineage>
</organism>
<dbReference type="RefSeq" id="XP_059603586.1">
    <property type="nucleotide sequence ID" value="XM_059747005.1"/>
</dbReference>